<gene>
    <name evidence="8" type="ORF">FO440_12265</name>
</gene>
<protein>
    <submittedName>
        <fullName evidence="8">TonB-dependent receptor</fullName>
    </submittedName>
</protein>
<feature type="chain" id="PRO_5022041742" evidence="5">
    <location>
        <begin position="21"/>
        <end position="939"/>
    </location>
</feature>
<evidence type="ECO:0000256" key="4">
    <source>
        <dbReference type="RuleBase" id="RU003357"/>
    </source>
</evidence>
<keyword evidence="8" id="KW-0675">Receptor</keyword>
<dbReference type="SUPFAM" id="SSF49464">
    <property type="entry name" value="Carboxypeptidase regulatory domain-like"/>
    <property type="match status" value="1"/>
</dbReference>
<dbReference type="AlphaFoldDB" id="A0A556MKW8"/>
<dbReference type="Proteomes" id="UP000318733">
    <property type="component" value="Unassembled WGS sequence"/>
</dbReference>
<dbReference type="InterPro" id="IPR008969">
    <property type="entry name" value="CarboxyPept-like_regulatory"/>
</dbReference>
<dbReference type="InterPro" id="IPR012910">
    <property type="entry name" value="Plug_dom"/>
</dbReference>
<organism evidence="8 9">
    <name type="scientific">Mucilaginibacter corticis</name>
    <dbReference type="NCBI Taxonomy" id="2597670"/>
    <lineage>
        <taxon>Bacteria</taxon>
        <taxon>Pseudomonadati</taxon>
        <taxon>Bacteroidota</taxon>
        <taxon>Sphingobacteriia</taxon>
        <taxon>Sphingobacteriales</taxon>
        <taxon>Sphingobacteriaceae</taxon>
        <taxon>Mucilaginibacter</taxon>
    </lineage>
</organism>
<keyword evidence="9" id="KW-1185">Reference proteome</keyword>
<dbReference type="Gene3D" id="2.40.170.20">
    <property type="entry name" value="TonB-dependent receptor, beta-barrel domain"/>
    <property type="match status" value="1"/>
</dbReference>
<evidence type="ECO:0000259" key="6">
    <source>
        <dbReference type="Pfam" id="PF00593"/>
    </source>
</evidence>
<feature type="domain" description="TonB-dependent receptor plug" evidence="7">
    <location>
        <begin position="135"/>
        <end position="229"/>
    </location>
</feature>
<dbReference type="InterPro" id="IPR036942">
    <property type="entry name" value="Beta-barrel_TonB_sf"/>
</dbReference>
<dbReference type="Gene3D" id="2.60.40.1120">
    <property type="entry name" value="Carboxypeptidase-like, regulatory domain"/>
    <property type="match status" value="1"/>
</dbReference>
<evidence type="ECO:0000256" key="1">
    <source>
        <dbReference type="ARBA" id="ARBA00004442"/>
    </source>
</evidence>
<evidence type="ECO:0000313" key="9">
    <source>
        <dbReference type="Proteomes" id="UP000318733"/>
    </source>
</evidence>
<dbReference type="GO" id="GO:0009279">
    <property type="term" value="C:cell outer membrane"/>
    <property type="evidence" value="ECO:0007669"/>
    <property type="project" value="UniProtKB-SubCell"/>
</dbReference>
<evidence type="ECO:0000256" key="3">
    <source>
        <dbReference type="ARBA" id="ARBA00023237"/>
    </source>
</evidence>
<evidence type="ECO:0000256" key="2">
    <source>
        <dbReference type="ARBA" id="ARBA00023136"/>
    </source>
</evidence>
<dbReference type="InterPro" id="IPR000531">
    <property type="entry name" value="Beta-barrel_TonB"/>
</dbReference>
<keyword evidence="2 4" id="KW-0472">Membrane</keyword>
<keyword evidence="3" id="KW-0998">Cell outer membrane</keyword>
<dbReference type="RefSeq" id="WP_144248560.1">
    <property type="nucleotide sequence ID" value="NZ_VLPK01000002.1"/>
</dbReference>
<dbReference type="PANTHER" id="PTHR40980:SF5">
    <property type="entry name" value="TONB-DEPENDENT RECEPTOR"/>
    <property type="match status" value="1"/>
</dbReference>
<dbReference type="EMBL" id="VLPK01000002">
    <property type="protein sequence ID" value="TSJ40522.1"/>
    <property type="molecule type" value="Genomic_DNA"/>
</dbReference>
<comment type="caution">
    <text evidence="8">The sequence shown here is derived from an EMBL/GenBank/DDBJ whole genome shotgun (WGS) entry which is preliminary data.</text>
</comment>
<dbReference type="OrthoDB" id="9768470at2"/>
<feature type="signal peptide" evidence="5">
    <location>
        <begin position="1"/>
        <end position="20"/>
    </location>
</feature>
<feature type="domain" description="TonB-dependent receptor-like beta-barrel" evidence="6">
    <location>
        <begin position="414"/>
        <end position="875"/>
    </location>
</feature>
<dbReference type="PANTHER" id="PTHR40980">
    <property type="entry name" value="PLUG DOMAIN-CONTAINING PROTEIN"/>
    <property type="match status" value="1"/>
</dbReference>
<dbReference type="Pfam" id="PF07715">
    <property type="entry name" value="Plug"/>
    <property type="match status" value="1"/>
</dbReference>
<name>A0A556MKW8_9SPHI</name>
<dbReference type="Pfam" id="PF00593">
    <property type="entry name" value="TonB_dep_Rec_b-barrel"/>
    <property type="match status" value="1"/>
</dbReference>
<evidence type="ECO:0000313" key="8">
    <source>
        <dbReference type="EMBL" id="TSJ40522.1"/>
    </source>
</evidence>
<keyword evidence="5" id="KW-0732">Signal</keyword>
<comment type="similarity">
    <text evidence="4">Belongs to the TonB-dependent receptor family.</text>
</comment>
<evidence type="ECO:0000256" key="5">
    <source>
        <dbReference type="SAM" id="SignalP"/>
    </source>
</evidence>
<evidence type="ECO:0000259" key="7">
    <source>
        <dbReference type="Pfam" id="PF07715"/>
    </source>
</evidence>
<dbReference type="InterPro" id="IPR037066">
    <property type="entry name" value="Plug_dom_sf"/>
</dbReference>
<dbReference type="SUPFAM" id="SSF56935">
    <property type="entry name" value="Porins"/>
    <property type="match status" value="1"/>
</dbReference>
<reference evidence="8 9" key="1">
    <citation type="submission" date="2019-07" db="EMBL/GenBank/DDBJ databases">
        <authorList>
            <person name="Huq M.A."/>
        </authorList>
    </citation>
    <scope>NUCLEOTIDE SEQUENCE [LARGE SCALE GENOMIC DNA]</scope>
    <source>
        <strain evidence="8 9">MAH-19</strain>
    </source>
</reference>
<dbReference type="Gene3D" id="2.170.130.10">
    <property type="entry name" value="TonB-dependent receptor, plug domain"/>
    <property type="match status" value="1"/>
</dbReference>
<comment type="subcellular location">
    <subcellularLocation>
        <location evidence="1 4">Cell outer membrane</location>
    </subcellularLocation>
</comment>
<sequence>MLRKLLFIAVFVLSASVVSAQKTGRLSGKITDFKTGETLIGATILVEGTTTGAMTNVDGQYLITGLAPGKCSLLIRYMGYDTKSVSDVEIKADAVAIFNATLSPASAKSINEVIIRGSYKQESVNSLYAAQKNNIQVTDGISADIIRRSPDRNTGEVLKRVSGTSIQDGKFVVVRGLSDRYNANLLNNAILPSSEPDRKAFAFDIIPSSLVDNIVIYKTATPDLPGDFSGGTVKTTTKDLPERKFLELTVNVGYNSNTTFKNFVNPQPHGGLDFLGFDDGSRKLPDAYTNAKANYSALTDQQKIDIASKFPNTFTYHNVNSLPNAGLQLTTGNSKTLADNNRIGYIFSLNYRASQQLTTGDRTEYNAANTGTANQLVNYSFDRNSYAATKGLGGLLNLAYSYGRNKIAWRNLYNNDFTVKFEQTNNGLNFESSQTNPLRYRGFSNETSQNGLYSSVLEGTHTFSKRNIQFNWNASYGLSYRNMPDQRIVTIYTPLNQPEYVDFSNENSPKPNDLGRVYSSLHENIYGVTANLTYPFKWNNIGQQLKVGGLFSYRDRNFSTDALGYVNQTSINGSNPIALNNGVNLGNIFSPSSIVQNNLALARLDLSSTDYDGTANLNAGYLMLNNSFTDKLHLIWGARAEHYNQTLAAKGKGERDYNNTDILPSANLTYNLTAKTNLRLAYFSSLNRPEFRELADYRFFDYQTNYIIVGNPDLVRSKIANADFRFEFYPSGGEIISVSAFYKKFTNPIEQVNQGNNILSYANALSSTDYGAEMEIRKKLSFIGGQQFFRNLTFYVNASYIDAKVVLPNRTISTPLQGQSPYLINSGLYYLTTDGNLSFNLLYNRIGQRLAFRGEGNAIDIYERPRDVVDFQISKTVLNKHAELKLTLSDLFHQAYAYYYNYGSLDKTAFNSKEDKIIQQRYMGTGAVISFKYNFGTTK</sequence>
<dbReference type="Pfam" id="PF13715">
    <property type="entry name" value="CarbopepD_reg_2"/>
    <property type="match status" value="1"/>
</dbReference>
<keyword evidence="4" id="KW-0798">TonB box</keyword>
<proteinExistence type="inferred from homology"/>
<accession>A0A556MKW8</accession>